<proteinExistence type="predicted"/>
<sequence length="42" mass="4757">MKRIIKFVCLFLAIAMVIFPVKRTVTRTSDGFDPGGINIMKK</sequence>
<accession>A0A0Z8DNN7</accession>
<protein>
    <submittedName>
        <fullName evidence="1">Uncharacterized protein</fullName>
    </submittedName>
</protein>
<gene>
    <name evidence="1" type="ORF">ERS132385_00923</name>
</gene>
<evidence type="ECO:0000313" key="1">
    <source>
        <dbReference type="EMBL" id="CYU46732.1"/>
    </source>
</evidence>
<dbReference type="AlphaFoldDB" id="A0A0Z8DNN7"/>
<reference evidence="1 2" key="1">
    <citation type="submission" date="2016-02" db="EMBL/GenBank/DDBJ databases">
        <authorList>
            <consortium name="Pathogen Informatics"/>
        </authorList>
    </citation>
    <scope>NUCLEOTIDE SEQUENCE [LARGE SCALE GENOMIC DNA]</scope>
    <source>
        <strain evidence="1 2">LSS23</strain>
    </source>
</reference>
<dbReference type="Proteomes" id="UP000073434">
    <property type="component" value="Unassembled WGS sequence"/>
</dbReference>
<dbReference type="EMBL" id="FIFW01000007">
    <property type="protein sequence ID" value="CYU46732.1"/>
    <property type="molecule type" value="Genomic_DNA"/>
</dbReference>
<organism evidence="1 2">
    <name type="scientific">Streptococcus suis</name>
    <dbReference type="NCBI Taxonomy" id="1307"/>
    <lineage>
        <taxon>Bacteria</taxon>
        <taxon>Bacillati</taxon>
        <taxon>Bacillota</taxon>
        <taxon>Bacilli</taxon>
        <taxon>Lactobacillales</taxon>
        <taxon>Streptococcaceae</taxon>
        <taxon>Streptococcus</taxon>
    </lineage>
</organism>
<evidence type="ECO:0000313" key="2">
    <source>
        <dbReference type="Proteomes" id="UP000073434"/>
    </source>
</evidence>
<name>A0A0Z8DNN7_STRSU</name>